<protein>
    <submittedName>
        <fullName evidence="1">Uncharacterized protein</fullName>
    </submittedName>
</protein>
<dbReference type="STRING" id="686832.A0A0C3BYY2"/>
<dbReference type="AlphaFoldDB" id="A0A0C3BYY2"/>
<keyword evidence="2" id="KW-1185">Reference proteome</keyword>
<evidence type="ECO:0000313" key="1">
    <source>
        <dbReference type="EMBL" id="KIM36636.1"/>
    </source>
</evidence>
<reference evidence="1 2" key="1">
    <citation type="submission" date="2014-04" db="EMBL/GenBank/DDBJ databases">
        <authorList>
            <consortium name="DOE Joint Genome Institute"/>
            <person name="Kuo A."/>
            <person name="Gay G."/>
            <person name="Dore J."/>
            <person name="Kohler A."/>
            <person name="Nagy L.G."/>
            <person name="Floudas D."/>
            <person name="Copeland A."/>
            <person name="Barry K.W."/>
            <person name="Cichocki N."/>
            <person name="Veneault-Fourrey C."/>
            <person name="LaButti K."/>
            <person name="Lindquist E.A."/>
            <person name="Lipzen A."/>
            <person name="Lundell T."/>
            <person name="Morin E."/>
            <person name="Murat C."/>
            <person name="Sun H."/>
            <person name="Tunlid A."/>
            <person name="Henrissat B."/>
            <person name="Grigoriev I.V."/>
            <person name="Hibbett D.S."/>
            <person name="Martin F."/>
            <person name="Nordberg H.P."/>
            <person name="Cantor M.N."/>
            <person name="Hua S.X."/>
        </authorList>
    </citation>
    <scope>NUCLEOTIDE SEQUENCE [LARGE SCALE GENOMIC DNA]</scope>
    <source>
        <strain evidence="2">h7</strain>
    </source>
</reference>
<evidence type="ECO:0000313" key="2">
    <source>
        <dbReference type="Proteomes" id="UP000053424"/>
    </source>
</evidence>
<gene>
    <name evidence="1" type="ORF">M413DRAFT_424302</name>
</gene>
<organism evidence="1 2">
    <name type="scientific">Hebeloma cylindrosporum</name>
    <dbReference type="NCBI Taxonomy" id="76867"/>
    <lineage>
        <taxon>Eukaryota</taxon>
        <taxon>Fungi</taxon>
        <taxon>Dikarya</taxon>
        <taxon>Basidiomycota</taxon>
        <taxon>Agaricomycotina</taxon>
        <taxon>Agaricomycetes</taxon>
        <taxon>Agaricomycetidae</taxon>
        <taxon>Agaricales</taxon>
        <taxon>Agaricineae</taxon>
        <taxon>Hymenogastraceae</taxon>
        <taxon>Hebeloma</taxon>
    </lineage>
</organism>
<name>A0A0C3BYY2_HEBCY</name>
<dbReference type="HOGENOM" id="CLU_634702_0_0_1"/>
<accession>A0A0C3BYY2</accession>
<sequence length="432" mass="49909">MFEKSFLATSWLMAQVKWVVMQFRKLLYQFIRLEARQPRFVETSHRFSSILTIWGKASWTDFDLSWLSFRDSMFLNITDDRLLEQYFGFPKPNYDAVKGIRSIARGNQTNTSERYLFAQFHCLHDISSSIVGRYASRVLTDTYRDGYFQLLLTIKTSQDFDQRATFLSHMLAISHCNPEENILAILDIVDPSHILSPTLSRHFAECSLRLLTAAFTEVRQLHRKSEYQRLTVSPFSLSHAIDNIKESEDESETEFMRQWALSIKTFFLAIINSSPDGPPLEQSFHAHIFFRWYFHDFMEQMYSTADSDNLDSEILAVIVSVIIEISVALHDSLDPKRDFLFYTASYYDKLFATGNLRSKHPNMIVSAVSTLLEALGDYKARLGDGDHSLEKILEIPSFSDKEWWDFLKIPGKKPTYGSSSGEMVISVEGVES</sequence>
<reference evidence="2" key="2">
    <citation type="submission" date="2015-01" db="EMBL/GenBank/DDBJ databases">
        <title>Evolutionary Origins and Diversification of the Mycorrhizal Mutualists.</title>
        <authorList>
            <consortium name="DOE Joint Genome Institute"/>
            <consortium name="Mycorrhizal Genomics Consortium"/>
            <person name="Kohler A."/>
            <person name="Kuo A."/>
            <person name="Nagy L.G."/>
            <person name="Floudas D."/>
            <person name="Copeland A."/>
            <person name="Barry K.W."/>
            <person name="Cichocki N."/>
            <person name="Veneault-Fourrey C."/>
            <person name="LaButti K."/>
            <person name="Lindquist E.A."/>
            <person name="Lipzen A."/>
            <person name="Lundell T."/>
            <person name="Morin E."/>
            <person name="Murat C."/>
            <person name="Riley R."/>
            <person name="Ohm R."/>
            <person name="Sun H."/>
            <person name="Tunlid A."/>
            <person name="Henrissat B."/>
            <person name="Grigoriev I.V."/>
            <person name="Hibbett D.S."/>
            <person name="Martin F."/>
        </authorList>
    </citation>
    <scope>NUCLEOTIDE SEQUENCE [LARGE SCALE GENOMIC DNA]</scope>
    <source>
        <strain evidence="2">h7</strain>
    </source>
</reference>
<proteinExistence type="predicted"/>
<dbReference type="Proteomes" id="UP000053424">
    <property type="component" value="Unassembled WGS sequence"/>
</dbReference>
<dbReference type="EMBL" id="KN831803">
    <property type="protein sequence ID" value="KIM36636.1"/>
    <property type="molecule type" value="Genomic_DNA"/>
</dbReference>